<name>A0A8T1SPF0_CHESE</name>
<sequence length="211" mass="24737">MSVMKCVNYIRSRGLQHRQFCAFFEGIESKYSDLLYFTEVRWLSRDSTLKRFFELKTEVKRFMEGIKMLVPQFEDHKWMTNLAFLVDVTHELNILNLKLQGPGQLVPVYDNVTAFTTKLKFWKNQIFFRGISLISQHASHSRKSSALKYSSVVLNRLLSLTCFCNNLMSGLQISESTKKASICLLIHFLLMWKQHHVIYKWNSLICSATHL</sequence>
<organism evidence="1 2">
    <name type="scientific">Chelydra serpentina</name>
    <name type="common">Snapping turtle</name>
    <name type="synonym">Testudo serpentina</name>
    <dbReference type="NCBI Taxonomy" id="8475"/>
    <lineage>
        <taxon>Eukaryota</taxon>
        <taxon>Metazoa</taxon>
        <taxon>Chordata</taxon>
        <taxon>Craniata</taxon>
        <taxon>Vertebrata</taxon>
        <taxon>Euteleostomi</taxon>
        <taxon>Archelosauria</taxon>
        <taxon>Testudinata</taxon>
        <taxon>Testudines</taxon>
        <taxon>Cryptodira</taxon>
        <taxon>Durocryptodira</taxon>
        <taxon>Americhelydia</taxon>
        <taxon>Chelydroidea</taxon>
        <taxon>Chelydridae</taxon>
        <taxon>Chelydra</taxon>
    </lineage>
</organism>
<dbReference type="PANTHER" id="PTHR45913">
    <property type="entry name" value="EPM2A-INTERACTING PROTEIN 1"/>
    <property type="match status" value="1"/>
</dbReference>
<evidence type="ECO:0000313" key="2">
    <source>
        <dbReference type="Proteomes" id="UP000765507"/>
    </source>
</evidence>
<dbReference type="Proteomes" id="UP000765507">
    <property type="component" value="Unassembled WGS sequence"/>
</dbReference>
<proteinExistence type="predicted"/>
<evidence type="ECO:0000313" key="1">
    <source>
        <dbReference type="EMBL" id="KAG6930520.1"/>
    </source>
</evidence>
<comment type="caution">
    <text evidence="1">The sequence shown here is derived from an EMBL/GenBank/DDBJ whole genome shotgun (WGS) entry which is preliminary data.</text>
</comment>
<reference evidence="1 2" key="1">
    <citation type="journal article" date="2020" name="G3 (Bethesda)">
        <title>Draft Genome of the Common Snapping Turtle, Chelydra serpentina, a Model for Phenotypic Plasticity in Reptiles.</title>
        <authorList>
            <person name="Das D."/>
            <person name="Singh S.K."/>
            <person name="Bierstedt J."/>
            <person name="Erickson A."/>
            <person name="Galli G.L.J."/>
            <person name="Crossley D.A. 2nd"/>
            <person name="Rhen T."/>
        </authorList>
    </citation>
    <scope>NUCLEOTIDE SEQUENCE [LARGE SCALE GENOMIC DNA]</scope>
    <source>
        <strain evidence="1">KW</strain>
    </source>
</reference>
<protein>
    <submittedName>
        <fullName evidence="1">GTF2I repeat domain containing 2B</fullName>
    </submittedName>
</protein>
<gene>
    <name evidence="1" type="ORF">G0U57_003577</name>
</gene>
<dbReference type="OrthoDB" id="10061052at2759"/>
<dbReference type="PANTHER" id="PTHR45913:SF9">
    <property type="entry name" value="GENERAL TRANSCRIPTION FACTOR II-I REPEAT DOMAIN-CONTAINING PROTEIN 2-LIKE-RELATED"/>
    <property type="match status" value="1"/>
</dbReference>
<dbReference type="AlphaFoldDB" id="A0A8T1SPF0"/>
<keyword evidence="2" id="KW-1185">Reference proteome</keyword>
<dbReference type="EMBL" id="JAHGAV010000146">
    <property type="protein sequence ID" value="KAG6930520.1"/>
    <property type="molecule type" value="Genomic_DNA"/>
</dbReference>
<accession>A0A8T1SPF0</accession>